<dbReference type="RefSeq" id="XP_018023768.1">
    <property type="nucleotide sequence ID" value="XM_018168279.1"/>
</dbReference>
<reference evidence="5" key="1">
    <citation type="submission" date="2025-08" db="UniProtKB">
        <authorList>
            <consortium name="RefSeq"/>
        </authorList>
    </citation>
    <scope>IDENTIFICATION</scope>
    <source>
        <tissue evidence="5">Whole organism</tissue>
    </source>
</reference>
<gene>
    <name evidence="5" type="primary">LOC108679620</name>
</gene>
<keyword evidence="2" id="KW-0812">Transmembrane</keyword>
<feature type="compositionally biased region" description="Basic and acidic residues" evidence="1">
    <location>
        <begin position="297"/>
        <end position="312"/>
    </location>
</feature>
<dbReference type="KEGG" id="hazt:108679620"/>
<organism evidence="4 5">
    <name type="scientific">Hyalella azteca</name>
    <name type="common">Amphipod</name>
    <dbReference type="NCBI Taxonomy" id="294128"/>
    <lineage>
        <taxon>Eukaryota</taxon>
        <taxon>Metazoa</taxon>
        <taxon>Ecdysozoa</taxon>
        <taxon>Arthropoda</taxon>
        <taxon>Crustacea</taxon>
        <taxon>Multicrustacea</taxon>
        <taxon>Malacostraca</taxon>
        <taxon>Eumalacostraca</taxon>
        <taxon>Peracarida</taxon>
        <taxon>Amphipoda</taxon>
        <taxon>Senticaudata</taxon>
        <taxon>Talitrida</taxon>
        <taxon>Talitroidea</taxon>
        <taxon>Hyalellidae</taxon>
        <taxon>Hyalella</taxon>
    </lineage>
</organism>
<keyword evidence="2" id="KW-0472">Membrane</keyword>
<evidence type="ECO:0000256" key="2">
    <source>
        <dbReference type="SAM" id="Phobius"/>
    </source>
</evidence>
<keyword evidence="4" id="KW-1185">Reference proteome</keyword>
<keyword evidence="3" id="KW-0732">Signal</keyword>
<protein>
    <submittedName>
        <fullName evidence="5">Serine/arginine repetitive matrix protein 1-like</fullName>
    </submittedName>
</protein>
<dbReference type="GeneID" id="108679620"/>
<feature type="region of interest" description="Disordered" evidence="1">
    <location>
        <begin position="212"/>
        <end position="236"/>
    </location>
</feature>
<dbReference type="Proteomes" id="UP000694843">
    <property type="component" value="Unplaced"/>
</dbReference>
<proteinExistence type="predicted"/>
<feature type="region of interest" description="Disordered" evidence="1">
    <location>
        <begin position="56"/>
        <end position="92"/>
    </location>
</feature>
<evidence type="ECO:0000256" key="3">
    <source>
        <dbReference type="SAM" id="SignalP"/>
    </source>
</evidence>
<feature type="signal peptide" evidence="3">
    <location>
        <begin position="1"/>
        <end position="22"/>
    </location>
</feature>
<evidence type="ECO:0000313" key="5">
    <source>
        <dbReference type="RefSeq" id="XP_018023768.1"/>
    </source>
</evidence>
<feature type="compositionally biased region" description="Low complexity" evidence="1">
    <location>
        <begin position="331"/>
        <end position="343"/>
    </location>
</feature>
<dbReference type="AlphaFoldDB" id="A0A8B7PCE8"/>
<accession>A0A8B7PCE8</accession>
<keyword evidence="2" id="KW-1133">Transmembrane helix</keyword>
<feature type="chain" id="PRO_5034750130" evidence="3">
    <location>
        <begin position="23"/>
        <end position="423"/>
    </location>
</feature>
<feature type="compositionally biased region" description="Low complexity" evidence="1">
    <location>
        <begin position="56"/>
        <end position="86"/>
    </location>
</feature>
<name>A0A8B7PCE8_HYAAZ</name>
<sequence length="423" mass="46641">MGRWQCAVVVTVVLHLLHPVAGRSELAILNDIDTRINNIARYLDLFEHEATTTSTQIVTTTAESTTEPSVTTVTAESTSSTESTESTVKRVQGAEKEVISIHDDEPHDELILEIQKDPSLMDGWQTQVKASEDLVSAKADAAKDTQTIIIVSSVLGGVLLIVSVAFIGYVIHVQQSKKKKPKQPNLANKQNVALEMTERGEELGVDNLAMATSAPFDNGNNRPPPSSAIPEAGNFAPERDIPRQSIAGIQSSNAAADADARLSRFEVNGKKPMSTYGSPYDAPRDRSPPPRSQSRTRPSEYRDPPRESRMNEYPRAYPPPSRDHRPPPPRGSSHPPRNSSSNRPPSPSNRRRHESPRGPYDAPPRGYAQPRPAPEDYRDSRRPPSNYRSSNDMASPRAAPPSSKQPRPDRRDFRGPYGPEDLY</sequence>
<feature type="compositionally biased region" description="Low complexity" evidence="1">
    <location>
        <begin position="383"/>
        <end position="392"/>
    </location>
</feature>
<feature type="region of interest" description="Disordered" evidence="1">
    <location>
        <begin position="264"/>
        <end position="423"/>
    </location>
</feature>
<evidence type="ECO:0000256" key="1">
    <source>
        <dbReference type="SAM" id="MobiDB-lite"/>
    </source>
</evidence>
<evidence type="ECO:0000313" key="4">
    <source>
        <dbReference type="Proteomes" id="UP000694843"/>
    </source>
</evidence>
<feature type="compositionally biased region" description="Basic and acidic residues" evidence="1">
    <location>
        <begin position="373"/>
        <end position="382"/>
    </location>
</feature>
<feature type="transmembrane region" description="Helical" evidence="2">
    <location>
        <begin position="148"/>
        <end position="171"/>
    </location>
</feature>